<feature type="chain" id="PRO_5046225414" evidence="1">
    <location>
        <begin position="19"/>
        <end position="179"/>
    </location>
</feature>
<keyword evidence="1" id="KW-0732">Signal</keyword>
<dbReference type="NCBIfam" id="TIGR04155">
    <property type="entry name" value="cyano_PEP"/>
    <property type="match status" value="1"/>
</dbReference>
<keyword evidence="3" id="KW-1185">Reference proteome</keyword>
<dbReference type="InterPro" id="IPR026374">
    <property type="entry name" value="Cyano_PEP"/>
</dbReference>
<comment type="caution">
    <text evidence="2">The sequence shown here is derived from an EMBL/GenBank/DDBJ whole genome shotgun (WGS) entry which is preliminary data.</text>
</comment>
<dbReference type="RefSeq" id="WP_011318858.1">
    <property type="nucleotide sequence ID" value="NZ_JACKZP010000071.1"/>
</dbReference>
<evidence type="ECO:0000313" key="2">
    <source>
        <dbReference type="EMBL" id="MBC1303683.1"/>
    </source>
</evidence>
<dbReference type="Proteomes" id="UP000570851">
    <property type="component" value="Unassembled WGS sequence"/>
</dbReference>
<feature type="signal peptide" evidence="1">
    <location>
        <begin position="1"/>
        <end position="18"/>
    </location>
</feature>
<sequence length="179" mass="19050">MKLAKGLGIATIAAISVAAVGVQPTQAAIVNYNFIVDATSGSNPGQYFGSLKYDDSFLTGLGLETLGVENGLEVKFNYLGNTYTEEDDEFYDLYPIVSFNDGKLLGLSYFVADKFFIGNENNLDVGGNIFYEIDGSVFATEAGTVSYSQVPEPFAVSGIAIAGTVGLFMKRKKKATVAS</sequence>
<name>A0ABR6SBT2_ANAVA</name>
<evidence type="ECO:0000256" key="1">
    <source>
        <dbReference type="SAM" id="SignalP"/>
    </source>
</evidence>
<reference evidence="2 3" key="1">
    <citation type="submission" date="2019-11" db="EMBL/GenBank/DDBJ databases">
        <title>Comparison of genomes from free-living endosymbiotic cyanobacteria isolated from Azolla.</title>
        <authorList>
            <person name="Thiel T."/>
            <person name="Pratte B."/>
        </authorList>
    </citation>
    <scope>NUCLEOTIDE SEQUENCE [LARGE SCALE GENOMIC DNA]</scope>
    <source>
        <strain evidence="2 3">N2B</strain>
    </source>
</reference>
<organism evidence="2 3">
    <name type="scientific">Trichormus variabilis N2B</name>
    <dbReference type="NCBI Taxonomy" id="2681315"/>
    <lineage>
        <taxon>Bacteria</taxon>
        <taxon>Bacillati</taxon>
        <taxon>Cyanobacteriota</taxon>
        <taxon>Cyanophyceae</taxon>
        <taxon>Nostocales</taxon>
        <taxon>Nostocaceae</taxon>
        <taxon>Trichormus</taxon>
    </lineage>
</organism>
<protein>
    <submittedName>
        <fullName evidence="2">PEP-CTERM sorting domain-containing protein</fullName>
    </submittedName>
</protein>
<evidence type="ECO:0000313" key="3">
    <source>
        <dbReference type="Proteomes" id="UP000570851"/>
    </source>
</evidence>
<accession>A0ABR6SBT2</accession>
<dbReference type="GeneID" id="58724745"/>
<gene>
    <name evidence="2" type="ORF">GNE12_17390</name>
</gene>
<proteinExistence type="predicted"/>
<dbReference type="EMBL" id="JACKZP010000071">
    <property type="protein sequence ID" value="MBC1303683.1"/>
    <property type="molecule type" value="Genomic_DNA"/>
</dbReference>